<evidence type="ECO:0000259" key="6">
    <source>
        <dbReference type="PROSITE" id="PS50863"/>
    </source>
</evidence>
<evidence type="ECO:0000256" key="2">
    <source>
        <dbReference type="ARBA" id="ARBA00023015"/>
    </source>
</evidence>
<dbReference type="GO" id="GO:0003677">
    <property type="term" value="F:DNA binding"/>
    <property type="evidence" value="ECO:0007669"/>
    <property type="project" value="UniProtKB-KW"/>
</dbReference>
<keyword evidence="8" id="KW-1185">Reference proteome</keyword>
<evidence type="ECO:0000256" key="3">
    <source>
        <dbReference type="ARBA" id="ARBA00023125"/>
    </source>
</evidence>
<dbReference type="AlphaFoldDB" id="A0AAD8VU07"/>
<dbReference type="InterPro" id="IPR050655">
    <property type="entry name" value="Plant_B3_domain"/>
</dbReference>
<keyword evidence="2" id="KW-0805">Transcription regulation</keyword>
<dbReference type="GO" id="GO:0005634">
    <property type="term" value="C:nucleus"/>
    <property type="evidence" value="ECO:0007669"/>
    <property type="project" value="UniProtKB-SubCell"/>
</dbReference>
<evidence type="ECO:0000256" key="4">
    <source>
        <dbReference type="ARBA" id="ARBA00023163"/>
    </source>
</evidence>
<keyword evidence="5" id="KW-0539">Nucleus</keyword>
<evidence type="ECO:0000256" key="1">
    <source>
        <dbReference type="ARBA" id="ARBA00004123"/>
    </source>
</evidence>
<dbReference type="EMBL" id="JAUUTY010000006">
    <property type="protein sequence ID" value="KAK1616773.1"/>
    <property type="molecule type" value="Genomic_DNA"/>
</dbReference>
<comment type="subcellular location">
    <subcellularLocation>
        <location evidence="1">Nucleus</location>
    </subcellularLocation>
</comment>
<name>A0AAD8VU07_LOLMU</name>
<dbReference type="PANTHER" id="PTHR31920">
    <property type="entry name" value="B3 DOMAIN-CONTAINING"/>
    <property type="match status" value="1"/>
</dbReference>
<dbReference type="Gene3D" id="2.40.330.10">
    <property type="entry name" value="DNA-binding pseudobarrel domain"/>
    <property type="match status" value="1"/>
</dbReference>
<reference evidence="7" key="1">
    <citation type="submission" date="2023-07" db="EMBL/GenBank/DDBJ databases">
        <title>A chromosome-level genome assembly of Lolium multiflorum.</title>
        <authorList>
            <person name="Chen Y."/>
            <person name="Copetti D."/>
            <person name="Kolliker R."/>
            <person name="Studer B."/>
        </authorList>
    </citation>
    <scope>NUCLEOTIDE SEQUENCE</scope>
    <source>
        <strain evidence="7">02402/16</strain>
        <tissue evidence="7">Leaf</tissue>
    </source>
</reference>
<dbReference type="Proteomes" id="UP001231189">
    <property type="component" value="Unassembled WGS sequence"/>
</dbReference>
<keyword evidence="3" id="KW-0238">DNA-binding</keyword>
<protein>
    <recommendedName>
        <fullName evidence="6">TF-B3 domain-containing protein</fullName>
    </recommendedName>
</protein>
<dbReference type="PANTHER" id="PTHR31920:SF111">
    <property type="entry name" value="B3 DOMAIN-CONTAINING PROTEIN OS03G0621600-RELATED"/>
    <property type="match status" value="1"/>
</dbReference>
<dbReference type="CDD" id="cd10017">
    <property type="entry name" value="B3_DNA"/>
    <property type="match status" value="1"/>
</dbReference>
<organism evidence="7 8">
    <name type="scientific">Lolium multiflorum</name>
    <name type="common">Italian ryegrass</name>
    <name type="synonym">Lolium perenne subsp. multiflorum</name>
    <dbReference type="NCBI Taxonomy" id="4521"/>
    <lineage>
        <taxon>Eukaryota</taxon>
        <taxon>Viridiplantae</taxon>
        <taxon>Streptophyta</taxon>
        <taxon>Embryophyta</taxon>
        <taxon>Tracheophyta</taxon>
        <taxon>Spermatophyta</taxon>
        <taxon>Magnoliopsida</taxon>
        <taxon>Liliopsida</taxon>
        <taxon>Poales</taxon>
        <taxon>Poaceae</taxon>
        <taxon>BOP clade</taxon>
        <taxon>Pooideae</taxon>
        <taxon>Poodae</taxon>
        <taxon>Poeae</taxon>
        <taxon>Poeae Chloroplast Group 2 (Poeae type)</taxon>
        <taxon>Loliodinae</taxon>
        <taxon>Loliinae</taxon>
        <taxon>Lolium</taxon>
    </lineage>
</organism>
<evidence type="ECO:0000313" key="7">
    <source>
        <dbReference type="EMBL" id="KAK1616773.1"/>
    </source>
</evidence>
<dbReference type="SUPFAM" id="SSF101936">
    <property type="entry name" value="DNA-binding pseudobarrel domain"/>
    <property type="match status" value="1"/>
</dbReference>
<evidence type="ECO:0000313" key="8">
    <source>
        <dbReference type="Proteomes" id="UP001231189"/>
    </source>
</evidence>
<keyword evidence="4" id="KW-0804">Transcription</keyword>
<sequence length="119" mass="13699">MWLREASCNFYRWTVEILFGGQGKMYLHTRWGKFARDLALEPGCQLTFLYEGDGEMIVKVFDATACRRHYHTGRDLALEPGCQLTFLYEGDGKMIVKVFDATACRRHYHTGESCSNTDS</sequence>
<feature type="domain" description="TF-B3" evidence="6">
    <location>
        <begin position="1"/>
        <end position="64"/>
    </location>
</feature>
<proteinExistence type="predicted"/>
<evidence type="ECO:0000256" key="5">
    <source>
        <dbReference type="ARBA" id="ARBA00023242"/>
    </source>
</evidence>
<gene>
    <name evidence="7" type="ORF">QYE76_022290</name>
</gene>
<accession>A0AAD8VU07</accession>
<comment type="caution">
    <text evidence="7">The sequence shown here is derived from an EMBL/GenBank/DDBJ whole genome shotgun (WGS) entry which is preliminary data.</text>
</comment>
<dbReference type="InterPro" id="IPR015300">
    <property type="entry name" value="DNA-bd_pseudobarrel_sf"/>
</dbReference>
<dbReference type="PROSITE" id="PS50863">
    <property type="entry name" value="B3"/>
    <property type="match status" value="1"/>
</dbReference>
<dbReference type="InterPro" id="IPR003340">
    <property type="entry name" value="B3_DNA-bd"/>
</dbReference>